<dbReference type="Gene3D" id="1.10.1660.10">
    <property type="match status" value="1"/>
</dbReference>
<dbReference type="Proteomes" id="UP001500218">
    <property type="component" value="Unassembled WGS sequence"/>
</dbReference>
<dbReference type="EMBL" id="BAAALT010000271">
    <property type="protein sequence ID" value="GAA1831868.1"/>
    <property type="molecule type" value="Genomic_DNA"/>
</dbReference>
<protein>
    <submittedName>
        <fullName evidence="3">MerR family transcriptional regulator</fullName>
    </submittedName>
</protein>
<evidence type="ECO:0000313" key="3">
    <source>
        <dbReference type="EMBL" id="GAA1831868.1"/>
    </source>
</evidence>
<name>A0ABP4Z0H2_9ACTN</name>
<keyword evidence="1" id="KW-0238">DNA-binding</keyword>
<accession>A0ABP4Z0H2</accession>
<comment type="caution">
    <text evidence="3">The sequence shown here is derived from an EMBL/GenBank/DDBJ whole genome shotgun (WGS) entry which is preliminary data.</text>
</comment>
<dbReference type="SMART" id="SM00422">
    <property type="entry name" value="HTH_MERR"/>
    <property type="match status" value="1"/>
</dbReference>
<evidence type="ECO:0000256" key="1">
    <source>
        <dbReference type="ARBA" id="ARBA00023125"/>
    </source>
</evidence>
<dbReference type="InterPro" id="IPR009061">
    <property type="entry name" value="DNA-bd_dom_put_sf"/>
</dbReference>
<feature type="domain" description="HTH merR-type" evidence="2">
    <location>
        <begin position="43"/>
        <end position="101"/>
    </location>
</feature>
<proteinExistence type="predicted"/>
<gene>
    <name evidence="3" type="ORF">GCM10009682_58040</name>
</gene>
<dbReference type="PANTHER" id="PTHR30204">
    <property type="entry name" value="REDOX-CYCLING DRUG-SENSING TRANSCRIPTIONAL ACTIVATOR SOXR"/>
    <property type="match status" value="1"/>
</dbReference>
<dbReference type="CDD" id="cd00592">
    <property type="entry name" value="HTH_MerR-like"/>
    <property type="match status" value="1"/>
</dbReference>
<reference evidence="4" key="1">
    <citation type="journal article" date="2019" name="Int. J. Syst. Evol. Microbiol.">
        <title>The Global Catalogue of Microorganisms (GCM) 10K type strain sequencing project: providing services to taxonomists for standard genome sequencing and annotation.</title>
        <authorList>
            <consortium name="The Broad Institute Genomics Platform"/>
            <consortium name="The Broad Institute Genome Sequencing Center for Infectious Disease"/>
            <person name="Wu L."/>
            <person name="Ma J."/>
        </authorList>
    </citation>
    <scope>NUCLEOTIDE SEQUENCE [LARGE SCALE GENOMIC DNA]</scope>
    <source>
        <strain evidence="4">JCM 13250</strain>
    </source>
</reference>
<sequence length="248" mass="26126">MTAEAAARGRPREQTVPTGASVSVGATLSIGEVLAELRGQFPDVTISKLRFLEAEGLIEPHRAPSGYRKYSSAHVERLRFILSAQRDRYLPLRVIREQLAAVDRGERVVGVASARPDGDTGSGTVEVRLSRVDLAERAGLDAEAVTNLIEYGLLVPSGDGSFDAEALAVARAAAQLAAFGIAARHLRASRAAADREVGLLEQIVAPIARHGGPGGRAQALETVHELAALTAQLHAALVRAGLRRGLGV</sequence>
<evidence type="ECO:0000313" key="4">
    <source>
        <dbReference type="Proteomes" id="UP001500218"/>
    </source>
</evidence>
<dbReference type="PANTHER" id="PTHR30204:SF89">
    <property type="entry name" value="HTH MERR-TYPE DOMAIN-CONTAINING PROTEIN"/>
    <property type="match status" value="1"/>
</dbReference>
<dbReference type="InterPro" id="IPR047057">
    <property type="entry name" value="MerR_fam"/>
</dbReference>
<evidence type="ECO:0000259" key="2">
    <source>
        <dbReference type="PROSITE" id="PS50937"/>
    </source>
</evidence>
<keyword evidence="4" id="KW-1185">Reference proteome</keyword>
<dbReference type="SUPFAM" id="SSF46955">
    <property type="entry name" value="Putative DNA-binding domain"/>
    <property type="match status" value="1"/>
</dbReference>
<dbReference type="InterPro" id="IPR000551">
    <property type="entry name" value="MerR-type_HTH_dom"/>
</dbReference>
<dbReference type="Pfam" id="PF13411">
    <property type="entry name" value="MerR_1"/>
    <property type="match status" value="1"/>
</dbReference>
<dbReference type="PROSITE" id="PS50937">
    <property type="entry name" value="HTH_MERR_2"/>
    <property type="match status" value="1"/>
</dbReference>
<organism evidence="3 4">
    <name type="scientific">Luedemannella flava</name>
    <dbReference type="NCBI Taxonomy" id="349316"/>
    <lineage>
        <taxon>Bacteria</taxon>
        <taxon>Bacillati</taxon>
        <taxon>Actinomycetota</taxon>
        <taxon>Actinomycetes</taxon>
        <taxon>Micromonosporales</taxon>
        <taxon>Micromonosporaceae</taxon>
        <taxon>Luedemannella</taxon>
    </lineage>
</organism>